<name>A0A2K1IAK1_PHYPA</name>
<evidence type="ECO:0000256" key="1">
    <source>
        <dbReference type="SAM" id="MobiDB-lite"/>
    </source>
</evidence>
<proteinExistence type="predicted"/>
<dbReference type="EMBL" id="ABEU02000027">
    <property type="protein sequence ID" value="PNR26305.1"/>
    <property type="molecule type" value="Genomic_DNA"/>
</dbReference>
<protein>
    <submittedName>
        <fullName evidence="2 3">Uncharacterized protein</fullName>
    </submittedName>
</protein>
<evidence type="ECO:0000313" key="3">
    <source>
        <dbReference type="EnsemblPlants" id="PAC:32952399.CDS.1"/>
    </source>
</evidence>
<reference evidence="3" key="3">
    <citation type="submission" date="2020-12" db="UniProtKB">
        <authorList>
            <consortium name="EnsemblPlants"/>
        </authorList>
    </citation>
    <scope>IDENTIFICATION</scope>
</reference>
<accession>A0A2K1IAK1</accession>
<dbReference type="EnsemblPlants" id="Pp3c27_3729V3.1">
    <property type="protein sequence ID" value="PAC:32952399.CDS.1"/>
    <property type="gene ID" value="Pp3c27_3729"/>
</dbReference>
<reference evidence="2 4" key="1">
    <citation type="journal article" date="2008" name="Science">
        <title>The Physcomitrella genome reveals evolutionary insights into the conquest of land by plants.</title>
        <authorList>
            <person name="Rensing S."/>
            <person name="Lang D."/>
            <person name="Zimmer A."/>
            <person name="Terry A."/>
            <person name="Salamov A."/>
            <person name="Shapiro H."/>
            <person name="Nishiyama T."/>
            <person name="Perroud P.-F."/>
            <person name="Lindquist E."/>
            <person name="Kamisugi Y."/>
            <person name="Tanahashi T."/>
            <person name="Sakakibara K."/>
            <person name="Fujita T."/>
            <person name="Oishi K."/>
            <person name="Shin-I T."/>
            <person name="Kuroki Y."/>
            <person name="Toyoda A."/>
            <person name="Suzuki Y."/>
            <person name="Hashimoto A."/>
            <person name="Yamaguchi K."/>
            <person name="Sugano A."/>
            <person name="Kohara Y."/>
            <person name="Fujiyama A."/>
            <person name="Anterola A."/>
            <person name="Aoki S."/>
            <person name="Ashton N."/>
            <person name="Barbazuk W.B."/>
            <person name="Barker E."/>
            <person name="Bennetzen J."/>
            <person name="Bezanilla M."/>
            <person name="Blankenship R."/>
            <person name="Cho S.H."/>
            <person name="Dutcher S."/>
            <person name="Estelle M."/>
            <person name="Fawcett J.A."/>
            <person name="Gundlach H."/>
            <person name="Hanada K."/>
            <person name="Heyl A."/>
            <person name="Hicks K.A."/>
            <person name="Hugh J."/>
            <person name="Lohr M."/>
            <person name="Mayer K."/>
            <person name="Melkozernov A."/>
            <person name="Murata T."/>
            <person name="Nelson D."/>
            <person name="Pils B."/>
            <person name="Prigge M."/>
            <person name="Reiss B."/>
            <person name="Renner T."/>
            <person name="Rombauts S."/>
            <person name="Rushton P."/>
            <person name="Sanderfoot A."/>
            <person name="Schween G."/>
            <person name="Shiu S.-H."/>
            <person name="Stueber K."/>
            <person name="Theodoulou F.L."/>
            <person name="Tu H."/>
            <person name="Van de Peer Y."/>
            <person name="Verrier P.J."/>
            <person name="Waters E."/>
            <person name="Wood A."/>
            <person name="Yang L."/>
            <person name="Cove D."/>
            <person name="Cuming A."/>
            <person name="Hasebe M."/>
            <person name="Lucas S."/>
            <person name="Mishler D.B."/>
            <person name="Reski R."/>
            <person name="Grigoriev I."/>
            <person name="Quatrano R.S."/>
            <person name="Boore J.L."/>
        </authorList>
    </citation>
    <scope>NUCLEOTIDE SEQUENCE [LARGE SCALE GENOMIC DNA]</scope>
    <source>
        <strain evidence="3 4">cv. Gransden 2004</strain>
    </source>
</reference>
<dbReference type="Proteomes" id="UP000006727">
    <property type="component" value="Chromosome 27"/>
</dbReference>
<dbReference type="AlphaFoldDB" id="A0A2K1IAK1"/>
<evidence type="ECO:0000313" key="2">
    <source>
        <dbReference type="EMBL" id="PNR26305.1"/>
    </source>
</evidence>
<dbReference type="Gramene" id="Pp3c27_3729V3.1">
    <property type="protein sequence ID" value="PAC:32952399.CDS.1"/>
    <property type="gene ID" value="Pp3c27_3729"/>
</dbReference>
<feature type="region of interest" description="Disordered" evidence="1">
    <location>
        <begin position="1"/>
        <end position="43"/>
    </location>
</feature>
<reference evidence="2 4" key="2">
    <citation type="journal article" date="2018" name="Plant J.">
        <title>The Physcomitrella patens chromosome-scale assembly reveals moss genome structure and evolution.</title>
        <authorList>
            <person name="Lang D."/>
            <person name="Ullrich K.K."/>
            <person name="Murat F."/>
            <person name="Fuchs J."/>
            <person name="Jenkins J."/>
            <person name="Haas F.B."/>
            <person name="Piednoel M."/>
            <person name="Gundlach H."/>
            <person name="Van Bel M."/>
            <person name="Meyberg R."/>
            <person name="Vives C."/>
            <person name="Morata J."/>
            <person name="Symeonidi A."/>
            <person name="Hiss M."/>
            <person name="Muchero W."/>
            <person name="Kamisugi Y."/>
            <person name="Saleh O."/>
            <person name="Blanc G."/>
            <person name="Decker E.L."/>
            <person name="van Gessel N."/>
            <person name="Grimwood J."/>
            <person name="Hayes R.D."/>
            <person name="Graham S.W."/>
            <person name="Gunter L.E."/>
            <person name="McDaniel S.F."/>
            <person name="Hoernstein S.N.W."/>
            <person name="Larsson A."/>
            <person name="Li F.W."/>
            <person name="Perroud P.F."/>
            <person name="Phillips J."/>
            <person name="Ranjan P."/>
            <person name="Rokshar D.S."/>
            <person name="Rothfels C.J."/>
            <person name="Schneider L."/>
            <person name="Shu S."/>
            <person name="Stevenson D.W."/>
            <person name="Thummler F."/>
            <person name="Tillich M."/>
            <person name="Villarreal Aguilar J.C."/>
            <person name="Widiez T."/>
            <person name="Wong G.K."/>
            <person name="Wymore A."/>
            <person name="Zhang Y."/>
            <person name="Zimmer A.D."/>
            <person name="Quatrano R.S."/>
            <person name="Mayer K.F.X."/>
            <person name="Goodstein D."/>
            <person name="Casacuberta J.M."/>
            <person name="Vandepoele K."/>
            <person name="Reski R."/>
            <person name="Cuming A.C."/>
            <person name="Tuskan G.A."/>
            <person name="Maumus F."/>
            <person name="Salse J."/>
            <person name="Schmutz J."/>
            <person name="Rensing S.A."/>
        </authorList>
    </citation>
    <scope>NUCLEOTIDE SEQUENCE [LARGE SCALE GENOMIC DNA]</scope>
    <source>
        <strain evidence="3 4">cv. Gransden 2004</strain>
    </source>
</reference>
<organism evidence="2">
    <name type="scientific">Physcomitrium patens</name>
    <name type="common">Spreading-leaved earth moss</name>
    <name type="synonym">Physcomitrella patens</name>
    <dbReference type="NCBI Taxonomy" id="3218"/>
    <lineage>
        <taxon>Eukaryota</taxon>
        <taxon>Viridiplantae</taxon>
        <taxon>Streptophyta</taxon>
        <taxon>Embryophyta</taxon>
        <taxon>Bryophyta</taxon>
        <taxon>Bryophytina</taxon>
        <taxon>Bryopsida</taxon>
        <taxon>Funariidae</taxon>
        <taxon>Funariales</taxon>
        <taxon>Funariaceae</taxon>
        <taxon>Physcomitrium</taxon>
    </lineage>
</organism>
<dbReference type="InParanoid" id="A0A2K1IAK1"/>
<gene>
    <name evidence="2" type="ORF">PHYPA_030879</name>
</gene>
<evidence type="ECO:0000313" key="4">
    <source>
        <dbReference type="Proteomes" id="UP000006727"/>
    </source>
</evidence>
<sequence>MLSDQRKGWGLSSRTASNMPPPPQPKQDLHRIPSSFHNTSTRTSPTLCDACILLKTCPRRLESRFFFFYFDAKKASSNGSTLCKSQPEFSYSKFG</sequence>
<keyword evidence="4" id="KW-1185">Reference proteome</keyword>